<dbReference type="InterPro" id="IPR011992">
    <property type="entry name" value="EF-hand-dom_pair"/>
</dbReference>
<reference evidence="13 14" key="1">
    <citation type="journal article" date="2018" name="Proc. Natl. Acad. Sci. U.S.A.">
        <title>Draft genome sequence of Camellia sinensis var. sinensis provides insights into the evolution of the tea genome and tea quality.</title>
        <authorList>
            <person name="Wei C."/>
            <person name="Yang H."/>
            <person name="Wang S."/>
            <person name="Zhao J."/>
            <person name="Liu C."/>
            <person name="Gao L."/>
            <person name="Xia E."/>
            <person name="Lu Y."/>
            <person name="Tai Y."/>
            <person name="She G."/>
            <person name="Sun J."/>
            <person name="Cao H."/>
            <person name="Tong W."/>
            <person name="Gao Q."/>
            <person name="Li Y."/>
            <person name="Deng W."/>
            <person name="Jiang X."/>
            <person name="Wang W."/>
            <person name="Chen Q."/>
            <person name="Zhang S."/>
            <person name="Li H."/>
            <person name="Wu J."/>
            <person name="Wang P."/>
            <person name="Li P."/>
            <person name="Shi C."/>
            <person name="Zheng F."/>
            <person name="Jian J."/>
            <person name="Huang B."/>
            <person name="Shan D."/>
            <person name="Shi M."/>
            <person name="Fang C."/>
            <person name="Yue Y."/>
            <person name="Li F."/>
            <person name="Li D."/>
            <person name="Wei S."/>
            <person name="Han B."/>
            <person name="Jiang C."/>
            <person name="Yin Y."/>
            <person name="Xia T."/>
            <person name="Zhang Z."/>
            <person name="Bennetzen J.L."/>
            <person name="Zhao S."/>
            <person name="Wan X."/>
        </authorList>
    </citation>
    <scope>NUCLEOTIDE SEQUENCE [LARGE SCALE GENOMIC DNA]</scope>
    <source>
        <strain evidence="14">cv. Shuchazao</strain>
        <tissue evidence="13">Leaf</tissue>
    </source>
</reference>
<dbReference type="Pfam" id="PF13499">
    <property type="entry name" value="EF-hand_7"/>
    <property type="match status" value="2"/>
</dbReference>
<dbReference type="Proteomes" id="UP000306102">
    <property type="component" value="Unassembled WGS sequence"/>
</dbReference>
<dbReference type="FunFam" id="1.10.238.10:FF:000034">
    <property type="entry name" value="Calmodulin"/>
    <property type="match status" value="1"/>
</dbReference>
<keyword evidence="10" id="KW-0175">Coiled coil</keyword>
<evidence type="ECO:0000256" key="1">
    <source>
        <dbReference type="ARBA" id="ARBA00004225"/>
    </source>
</evidence>
<evidence type="ECO:0000256" key="2">
    <source>
        <dbReference type="ARBA" id="ARBA00009763"/>
    </source>
</evidence>
<evidence type="ECO:0000256" key="8">
    <source>
        <dbReference type="ARBA" id="ARBA00023128"/>
    </source>
</evidence>
<protein>
    <recommendedName>
        <fullName evidence="12">EF-hand domain-containing protein</fullName>
    </recommendedName>
</protein>
<keyword evidence="4" id="KW-0479">Metal-binding</keyword>
<dbReference type="GO" id="GO:0005741">
    <property type="term" value="C:mitochondrial outer membrane"/>
    <property type="evidence" value="ECO:0007669"/>
    <property type="project" value="TreeGrafter"/>
</dbReference>
<evidence type="ECO:0000256" key="11">
    <source>
        <dbReference type="SAM" id="Phobius"/>
    </source>
</evidence>
<evidence type="ECO:0000256" key="5">
    <source>
        <dbReference type="ARBA" id="ARBA00022737"/>
    </source>
</evidence>
<keyword evidence="7 11" id="KW-1133">Transmembrane helix</keyword>
<dbReference type="InterPro" id="IPR018247">
    <property type="entry name" value="EF_Hand_1_Ca_BS"/>
</dbReference>
<dbReference type="Gene3D" id="1.10.238.10">
    <property type="entry name" value="EF-hand"/>
    <property type="match status" value="3"/>
</dbReference>
<dbReference type="PANTHER" id="PTHR28234:SF1">
    <property type="entry name" value="NUCLEAR CONTROL OF ATPASE PROTEIN 2"/>
    <property type="match status" value="1"/>
</dbReference>
<keyword evidence="5" id="KW-0677">Repeat</keyword>
<keyword evidence="6" id="KW-0106">Calcium</keyword>
<evidence type="ECO:0000256" key="3">
    <source>
        <dbReference type="ARBA" id="ARBA00022692"/>
    </source>
</evidence>
<keyword evidence="3 11" id="KW-0812">Transmembrane</keyword>
<dbReference type="SUPFAM" id="SSF47473">
    <property type="entry name" value="EF-hand"/>
    <property type="match status" value="1"/>
</dbReference>
<dbReference type="PANTHER" id="PTHR28234">
    <property type="entry name" value="NUCLEAR CONTROL OF ATPASE PROTEIN 2"/>
    <property type="match status" value="1"/>
</dbReference>
<keyword evidence="8" id="KW-0496">Mitochondrion</keyword>
<name>A0A4S4ES20_CAMSN</name>
<dbReference type="EMBL" id="SDRB02002544">
    <property type="protein sequence ID" value="THG19194.1"/>
    <property type="molecule type" value="Genomic_DNA"/>
</dbReference>
<feature type="domain" description="EF-hand" evidence="12">
    <location>
        <begin position="44"/>
        <end position="79"/>
    </location>
</feature>
<dbReference type="AlphaFoldDB" id="A0A4S4ES20"/>
<evidence type="ECO:0000256" key="4">
    <source>
        <dbReference type="ARBA" id="ARBA00022723"/>
    </source>
</evidence>
<feature type="coiled-coil region" evidence="10">
    <location>
        <begin position="437"/>
        <end position="464"/>
    </location>
</feature>
<dbReference type="FunFam" id="1.10.238.10:FF:000042">
    <property type="entry name" value="Calmodulin"/>
    <property type="match status" value="1"/>
</dbReference>
<comment type="caution">
    <text evidence="13">The sequence shown here is derived from an EMBL/GenBank/DDBJ whole genome shotgun (WGS) entry which is preliminary data.</text>
</comment>
<dbReference type="InterPro" id="IPR002048">
    <property type="entry name" value="EF_hand_dom"/>
</dbReference>
<dbReference type="GO" id="GO:0005509">
    <property type="term" value="F:calcium ion binding"/>
    <property type="evidence" value="ECO:0007669"/>
    <property type="project" value="InterPro"/>
</dbReference>
<proteinExistence type="inferred from homology"/>
<feature type="domain" description="EF-hand" evidence="12">
    <location>
        <begin position="81"/>
        <end position="116"/>
    </location>
</feature>
<evidence type="ECO:0000313" key="13">
    <source>
        <dbReference type="EMBL" id="THG19194.1"/>
    </source>
</evidence>
<feature type="domain" description="EF-hand" evidence="12">
    <location>
        <begin position="117"/>
        <end position="152"/>
    </location>
</feature>
<keyword evidence="9 11" id="KW-0472">Membrane</keyword>
<feature type="domain" description="EF-hand" evidence="12">
    <location>
        <begin position="8"/>
        <end position="43"/>
    </location>
</feature>
<dbReference type="SMART" id="SM00054">
    <property type="entry name" value="EFh"/>
    <property type="match status" value="4"/>
</dbReference>
<keyword evidence="14" id="KW-1185">Reference proteome</keyword>
<comment type="subcellular location">
    <subcellularLocation>
        <location evidence="1">Mitochondrion membrane</location>
        <topology evidence="1">Multi-pass membrane protein</topology>
    </subcellularLocation>
</comment>
<gene>
    <name evidence="13" type="ORF">TEA_010977</name>
</gene>
<evidence type="ECO:0000256" key="6">
    <source>
        <dbReference type="ARBA" id="ARBA00022837"/>
    </source>
</evidence>
<dbReference type="CDD" id="cd00051">
    <property type="entry name" value="EFh"/>
    <property type="match status" value="2"/>
</dbReference>
<evidence type="ECO:0000313" key="14">
    <source>
        <dbReference type="Proteomes" id="UP000306102"/>
    </source>
</evidence>
<feature type="transmembrane region" description="Helical" evidence="11">
    <location>
        <begin position="598"/>
        <end position="621"/>
    </location>
</feature>
<feature type="transmembrane region" description="Helical" evidence="11">
    <location>
        <begin position="469"/>
        <end position="492"/>
    </location>
</feature>
<sequence length="680" mass="76715">MADQLTDDQISEFKEAFSLFDKDGDGCITTKELGTVMRSLGQNPTEAELQDMINEVDADGNGTIDFPEFLNLMARKMKDTDSEEELKEAFRVFDKDQNGFISAAELRHVMTNLGEKLTDEEVDEMIREADVDGDGQINYEEFVKVMMAKDTSEASKVFDVLEDILEHIFLDLHNIQKNLHFWQSRAEASNARKVYFLIFERGPRAFIDGTVQLIREYVVEGSGMQNLCHSASVHISERITVLTSLRYHLATFLAQSDSSVDGSYSFPLMFETLPEVNQEGSQWTDCEIRDAINLIYENLHKLDSYLNVIVTKHQKPRKVTLYWMRYTCGIVGFSVCSIWVLKHSRLMGSSDIDNWIREAKDSTISFWNDHVEQPMEEQVQPSLDVSSAEMLLAFSEQTKGQTFPENASDQEMLEIVMERYEKELTHPIQSLVGGELVRALLIQIQKLKLDIETAMLELDQILKANEINFAILAALPAFILSLLLLMLVRAWLKQDTRAEGRGRIARLQRRLLIVEVEKRIMQFQICIDQGLSGSPIPCCGVACEGNRRMAMVVTAVGGGFFYDGWWWVSIVVLSDCGGWPIGVVGLVTVVLRWFMVSLCGGCSMVIIVAFDGFGWLGWVVVTSMRVNLGGRCINSFKSSNALFEINELCSNDGNVELIAIIDKELPTSNLASIVSRPKLT</sequence>
<organism evidence="13 14">
    <name type="scientific">Camellia sinensis var. sinensis</name>
    <name type="common">China tea</name>
    <dbReference type="NCBI Taxonomy" id="542762"/>
    <lineage>
        <taxon>Eukaryota</taxon>
        <taxon>Viridiplantae</taxon>
        <taxon>Streptophyta</taxon>
        <taxon>Embryophyta</taxon>
        <taxon>Tracheophyta</taxon>
        <taxon>Spermatophyta</taxon>
        <taxon>Magnoliopsida</taxon>
        <taxon>eudicotyledons</taxon>
        <taxon>Gunneridae</taxon>
        <taxon>Pentapetalae</taxon>
        <taxon>asterids</taxon>
        <taxon>Ericales</taxon>
        <taxon>Theaceae</taxon>
        <taxon>Camellia</taxon>
    </lineage>
</organism>
<dbReference type="InterPro" id="IPR013946">
    <property type="entry name" value="NCA2-like"/>
</dbReference>
<dbReference type="Pfam" id="PF08637">
    <property type="entry name" value="NCA2"/>
    <property type="match status" value="1"/>
</dbReference>
<evidence type="ECO:0000256" key="7">
    <source>
        <dbReference type="ARBA" id="ARBA00022989"/>
    </source>
</evidence>
<dbReference type="PROSITE" id="PS00018">
    <property type="entry name" value="EF_HAND_1"/>
    <property type="match status" value="4"/>
</dbReference>
<evidence type="ECO:0000256" key="9">
    <source>
        <dbReference type="ARBA" id="ARBA00023136"/>
    </source>
</evidence>
<evidence type="ECO:0000256" key="10">
    <source>
        <dbReference type="SAM" id="Coils"/>
    </source>
</evidence>
<evidence type="ECO:0000259" key="12">
    <source>
        <dbReference type="PROSITE" id="PS50222"/>
    </source>
</evidence>
<dbReference type="PROSITE" id="PS50222">
    <property type="entry name" value="EF_HAND_2"/>
    <property type="match status" value="4"/>
</dbReference>
<dbReference type="STRING" id="542762.A0A4S4ES20"/>
<comment type="similarity">
    <text evidence="2">Belongs to the calmodulin family.</text>
</comment>
<accession>A0A4S4ES20</accession>